<dbReference type="InterPro" id="IPR001650">
    <property type="entry name" value="Helicase_C-like"/>
</dbReference>
<dbReference type="GO" id="GO:0003684">
    <property type="term" value="F:damaged DNA binding"/>
    <property type="evidence" value="ECO:0007669"/>
    <property type="project" value="InterPro"/>
</dbReference>
<evidence type="ECO:0000256" key="12">
    <source>
        <dbReference type="ARBA" id="ARBA00070128"/>
    </source>
</evidence>
<dbReference type="EMBL" id="MELI01000067">
    <property type="protein sequence ID" value="OFW33464.1"/>
    <property type="molecule type" value="Genomic_DNA"/>
</dbReference>
<keyword evidence="7" id="KW-0067">ATP-binding</keyword>
<comment type="subcellular location">
    <subcellularLocation>
        <location evidence="1">Cytoplasm</location>
    </subcellularLocation>
</comment>
<dbReference type="HAMAP" id="MF_00969">
    <property type="entry name" value="TRCF"/>
    <property type="match status" value="1"/>
</dbReference>
<dbReference type="InterPro" id="IPR003711">
    <property type="entry name" value="CarD-like/TRCF_RID"/>
</dbReference>
<feature type="domain" description="Helicase ATP-binding" evidence="13">
    <location>
        <begin position="395"/>
        <end position="556"/>
    </location>
</feature>
<keyword evidence="3" id="KW-0547">Nucleotide-binding</keyword>
<keyword evidence="4" id="KW-0227">DNA damage</keyword>
<dbReference type="CDD" id="cd17991">
    <property type="entry name" value="DEXHc_TRCF"/>
    <property type="match status" value="1"/>
</dbReference>
<dbReference type="Pfam" id="PF02559">
    <property type="entry name" value="CarD_TRCF_RID"/>
    <property type="match status" value="1"/>
</dbReference>
<evidence type="ECO:0000313" key="16">
    <source>
        <dbReference type="Proteomes" id="UP000178086"/>
    </source>
</evidence>
<dbReference type="InterPro" id="IPR027417">
    <property type="entry name" value="P-loop_NTPase"/>
</dbReference>
<dbReference type="InterPro" id="IPR004576">
    <property type="entry name" value="Mfd"/>
</dbReference>
<comment type="similarity">
    <text evidence="10">In the N-terminal section; belongs to the UvrB family.</text>
</comment>
<dbReference type="SUPFAM" id="SSF52540">
    <property type="entry name" value="P-loop containing nucleoside triphosphate hydrolases"/>
    <property type="match status" value="3"/>
</dbReference>
<dbReference type="AlphaFoldDB" id="A0A1F2UKC9"/>
<dbReference type="Gene3D" id="2.40.10.170">
    <property type="match status" value="1"/>
</dbReference>
<keyword evidence="8" id="KW-0238">DNA-binding</keyword>
<evidence type="ECO:0000256" key="7">
    <source>
        <dbReference type="ARBA" id="ARBA00022840"/>
    </source>
</evidence>
<evidence type="ECO:0000256" key="11">
    <source>
        <dbReference type="ARBA" id="ARBA00061399"/>
    </source>
</evidence>
<dbReference type="GO" id="GO:0005737">
    <property type="term" value="C:cytoplasm"/>
    <property type="evidence" value="ECO:0007669"/>
    <property type="project" value="UniProtKB-SubCell"/>
</dbReference>
<dbReference type="Gene3D" id="3.40.50.300">
    <property type="entry name" value="P-loop containing nucleotide triphosphate hydrolases"/>
    <property type="match status" value="2"/>
</dbReference>
<dbReference type="Pfam" id="PF00271">
    <property type="entry name" value="Helicase_C"/>
    <property type="match status" value="1"/>
</dbReference>
<dbReference type="NCBIfam" id="TIGR00580">
    <property type="entry name" value="mfd"/>
    <property type="match status" value="1"/>
</dbReference>
<dbReference type="GO" id="GO:0006281">
    <property type="term" value="P:DNA repair"/>
    <property type="evidence" value="ECO:0007669"/>
    <property type="project" value="UniProtKB-KW"/>
</dbReference>
<dbReference type="InterPro" id="IPR047112">
    <property type="entry name" value="RecG/Mfd"/>
</dbReference>
<dbReference type="SUPFAM" id="SSF141259">
    <property type="entry name" value="CarD-like"/>
    <property type="match status" value="1"/>
</dbReference>
<proteinExistence type="inferred from homology"/>
<evidence type="ECO:0000256" key="1">
    <source>
        <dbReference type="ARBA" id="ARBA00004496"/>
    </source>
</evidence>
<comment type="caution">
    <text evidence="15">The sequence shown here is derived from an EMBL/GenBank/DDBJ whole genome shotgun (WGS) entry which is preliminary data.</text>
</comment>
<dbReference type="PANTHER" id="PTHR47964:SF1">
    <property type="entry name" value="ATP-DEPENDENT DNA HELICASE HOMOLOG RECG, CHLOROPLASTIC"/>
    <property type="match status" value="1"/>
</dbReference>
<keyword evidence="9" id="KW-0234">DNA repair</keyword>
<keyword evidence="2" id="KW-0963">Cytoplasm</keyword>
<dbReference type="InterPro" id="IPR014001">
    <property type="entry name" value="Helicase_ATP-bd"/>
</dbReference>
<evidence type="ECO:0000256" key="5">
    <source>
        <dbReference type="ARBA" id="ARBA00022801"/>
    </source>
</evidence>
<dbReference type="SMART" id="SM01058">
    <property type="entry name" value="CarD_TRCF"/>
    <property type="match status" value="1"/>
</dbReference>
<dbReference type="PROSITE" id="PS51194">
    <property type="entry name" value="HELICASE_CTER"/>
    <property type="match status" value="1"/>
</dbReference>
<dbReference type="FunFam" id="3.40.50.300:FF:000546">
    <property type="entry name" value="Transcription-repair-coupling factor"/>
    <property type="match status" value="1"/>
</dbReference>
<evidence type="ECO:0000256" key="2">
    <source>
        <dbReference type="ARBA" id="ARBA00022490"/>
    </source>
</evidence>
<reference evidence="15 16" key="1">
    <citation type="journal article" date="2016" name="Nat. Commun.">
        <title>Thousands of microbial genomes shed light on interconnected biogeochemical processes in an aquifer system.</title>
        <authorList>
            <person name="Anantharaman K."/>
            <person name="Brown C.T."/>
            <person name="Hug L.A."/>
            <person name="Sharon I."/>
            <person name="Castelle C.J."/>
            <person name="Probst A.J."/>
            <person name="Thomas B.C."/>
            <person name="Singh A."/>
            <person name="Wilkins M.J."/>
            <person name="Karaoz U."/>
            <person name="Brodie E.L."/>
            <person name="Williams K.H."/>
            <person name="Hubbard S.S."/>
            <person name="Banfield J.F."/>
        </authorList>
    </citation>
    <scope>NUCLEOTIDE SEQUENCE [LARGE SCALE GENOMIC DNA]</scope>
</reference>
<dbReference type="SMART" id="SM00487">
    <property type="entry name" value="DEXDc"/>
    <property type="match status" value="1"/>
</dbReference>
<evidence type="ECO:0000256" key="9">
    <source>
        <dbReference type="ARBA" id="ARBA00023204"/>
    </source>
</evidence>
<accession>A0A1F2UKC9</accession>
<evidence type="ECO:0000259" key="14">
    <source>
        <dbReference type="PROSITE" id="PS51194"/>
    </source>
</evidence>
<dbReference type="GO" id="GO:0016787">
    <property type="term" value="F:hydrolase activity"/>
    <property type="evidence" value="ECO:0007669"/>
    <property type="project" value="UniProtKB-KW"/>
</dbReference>
<gene>
    <name evidence="15" type="ORF">A2074_03860</name>
</gene>
<keyword evidence="5" id="KW-0378">Hydrolase</keyword>
<evidence type="ECO:0000256" key="4">
    <source>
        <dbReference type="ARBA" id="ARBA00022763"/>
    </source>
</evidence>
<evidence type="ECO:0000256" key="8">
    <source>
        <dbReference type="ARBA" id="ARBA00023125"/>
    </source>
</evidence>
<evidence type="ECO:0000259" key="13">
    <source>
        <dbReference type="PROSITE" id="PS51192"/>
    </source>
</evidence>
<dbReference type="SMART" id="SM00490">
    <property type="entry name" value="HELICc"/>
    <property type="match status" value="1"/>
</dbReference>
<comment type="similarity">
    <text evidence="11">In the C-terminal section; belongs to the helicase family. RecG subfamily.</text>
</comment>
<feature type="domain" description="Helicase C-terminal" evidence="14">
    <location>
        <begin position="574"/>
        <end position="731"/>
    </location>
</feature>
<evidence type="ECO:0000256" key="3">
    <source>
        <dbReference type="ARBA" id="ARBA00022741"/>
    </source>
</evidence>
<evidence type="ECO:0000256" key="6">
    <source>
        <dbReference type="ARBA" id="ARBA00022806"/>
    </source>
</evidence>
<evidence type="ECO:0000313" key="15">
    <source>
        <dbReference type="EMBL" id="OFW33464.1"/>
    </source>
</evidence>
<dbReference type="Gene3D" id="3.40.50.11180">
    <property type="match status" value="1"/>
</dbReference>
<organism evidence="15 16">
    <name type="scientific">Candidatus Aquicultor primus</name>
    <dbReference type="NCBI Taxonomy" id="1797195"/>
    <lineage>
        <taxon>Bacteria</taxon>
        <taxon>Bacillati</taxon>
        <taxon>Actinomycetota</taxon>
        <taxon>Candidatus Aquicultoria</taxon>
        <taxon>Candidatus Aquicultorales</taxon>
        <taxon>Candidatus Aquicultoraceae</taxon>
        <taxon>Candidatus Aquicultor</taxon>
    </lineage>
</organism>
<name>A0A1F2UKC9_9ACTN</name>
<dbReference type="PANTHER" id="PTHR47964">
    <property type="entry name" value="ATP-DEPENDENT DNA HELICASE HOMOLOG RECG, CHLOROPLASTIC"/>
    <property type="match status" value="1"/>
</dbReference>
<feature type="non-terminal residue" evidence="15">
    <location>
        <position position="749"/>
    </location>
</feature>
<evidence type="ECO:0000256" key="10">
    <source>
        <dbReference type="ARBA" id="ARBA00061104"/>
    </source>
</evidence>
<dbReference type="Proteomes" id="UP000178086">
    <property type="component" value="Unassembled WGS sequence"/>
</dbReference>
<protein>
    <recommendedName>
        <fullName evidence="12">Transcription-repair-coupling factor</fullName>
    </recommendedName>
</protein>
<dbReference type="InterPro" id="IPR036101">
    <property type="entry name" value="CarD-like/TRCF_RID_sf"/>
</dbReference>
<dbReference type="GO" id="GO:0005524">
    <property type="term" value="F:ATP binding"/>
    <property type="evidence" value="ECO:0007669"/>
    <property type="project" value="UniProtKB-KW"/>
</dbReference>
<dbReference type="Pfam" id="PF00270">
    <property type="entry name" value="DEAD"/>
    <property type="match status" value="1"/>
</dbReference>
<dbReference type="InterPro" id="IPR011545">
    <property type="entry name" value="DEAD/DEAH_box_helicase_dom"/>
</dbReference>
<sequence>MKSIIIYGSRHLSLSEGNIERALRRLPEGYRVEHEDEIAALRESRHFDGIEKYLPFLYEETASLIDYLPEHCIIVLDEPEETEQAGERYYEQQQSYIEHLVEHHAATGSADMYFMRPAVLLQKGVPRLRLFSIDQSSNGVVSFAASAIQPLSGGIDTLEKLLKDYISAGVAVVVVLHDKGQRARMAEIFSERGIAYSQDSLVLSGVCLALGNLSGGFESGDLKLAIVSFADIFGRQSAATKVSSVSPGRAIAGVSELNPGDFVVHSNHGIAVYAGLKRREVAGIVRDYALLEYAGTDKLFVPTEQLDRITRFIGTAGEEPTISRLGSAEWLKAKRKVKASVKKVAYDLLSLYAERSKARGHAYSADTAWQNEMEDDFVHVETPDQLTAIDDVKRDMEAPKPMDRLICGDVGYGKTEVAVRSAFKAVVDGKQVLVLVPTTILAQQHYTTFKERLSAYPVNVDMVSRFRSRNEQKDTLKRFSEGEVDILIGTHRLLQADVKPFDLGLVIIDEEQRFGVNDKEKIRNFKKSVDVLTLSATPIPRTMQMSLAGVRDMSVIETPPEDRRPIITHVGRYDEEMLLQAIRRELGRGGQVYYVHNRVETITSVAVRLTSLVPEARVAVAHGQMSEHQLEKIMVAFLKGEYDVLVSTTIIESGIDIPNVNTLIVDRAEHLGLAQLYQLRGRVGRSERRAYAYFFFTPNRLLTGQAFERLKTISEFTELGSGVKIAMRDLEIRGAGSLLGAEQSGHMSA</sequence>
<dbReference type="GO" id="GO:0003678">
    <property type="term" value="F:DNA helicase activity"/>
    <property type="evidence" value="ECO:0007669"/>
    <property type="project" value="TreeGrafter"/>
</dbReference>
<keyword evidence="6" id="KW-0347">Helicase</keyword>
<dbReference type="PROSITE" id="PS51192">
    <property type="entry name" value="HELICASE_ATP_BIND_1"/>
    <property type="match status" value="1"/>
</dbReference>